<organism evidence="3 4">
    <name type="scientific">Hyalella azteca</name>
    <name type="common">Amphipod</name>
    <dbReference type="NCBI Taxonomy" id="294128"/>
    <lineage>
        <taxon>Eukaryota</taxon>
        <taxon>Metazoa</taxon>
        <taxon>Ecdysozoa</taxon>
        <taxon>Arthropoda</taxon>
        <taxon>Crustacea</taxon>
        <taxon>Multicrustacea</taxon>
        <taxon>Malacostraca</taxon>
        <taxon>Eumalacostraca</taxon>
        <taxon>Peracarida</taxon>
        <taxon>Amphipoda</taxon>
        <taxon>Senticaudata</taxon>
        <taxon>Talitrida</taxon>
        <taxon>Talitroidea</taxon>
        <taxon>Hyalellidae</taxon>
        <taxon>Hyalella</taxon>
    </lineage>
</organism>
<evidence type="ECO:0000256" key="1">
    <source>
        <dbReference type="SAM" id="Coils"/>
    </source>
</evidence>
<feature type="coiled-coil region" evidence="1">
    <location>
        <begin position="467"/>
        <end position="580"/>
    </location>
</feature>
<gene>
    <name evidence="4" type="primary">LOC108669596</name>
</gene>
<keyword evidence="3" id="KW-1185">Reference proteome</keyword>
<feature type="region of interest" description="Disordered" evidence="2">
    <location>
        <begin position="658"/>
        <end position="680"/>
    </location>
</feature>
<feature type="compositionally biased region" description="Basic and acidic residues" evidence="2">
    <location>
        <begin position="100"/>
        <end position="123"/>
    </location>
</feature>
<name>A0A8B7NFR7_HYAAZ</name>
<proteinExistence type="predicted"/>
<evidence type="ECO:0000313" key="3">
    <source>
        <dbReference type="Proteomes" id="UP000694843"/>
    </source>
</evidence>
<feature type="region of interest" description="Disordered" evidence="2">
    <location>
        <begin position="218"/>
        <end position="363"/>
    </location>
</feature>
<evidence type="ECO:0000256" key="2">
    <source>
        <dbReference type="SAM" id="MobiDB-lite"/>
    </source>
</evidence>
<keyword evidence="1" id="KW-0175">Coiled coil</keyword>
<feature type="region of interest" description="Disordered" evidence="2">
    <location>
        <begin position="52"/>
        <end position="135"/>
    </location>
</feature>
<sequence length="1003" mass="115254">MSRFRREFSNADDYTQDIDSLEVTKAVDAGATDTRALKNDKGRSRKTFVLKMAKTPLEEQDGPDEDEQVNAGENTGTFHVKQDGAMEGELNKGSPTLPENDERKIVQGAEKDVGDNDDDRTKEQTGSTGSESNENDHLKFSGIVFWEAIILPTPSMDEQILSSQCNEVVKFAPDFSIVLADRREAFAASTLASMINVPTLYKSTHGYRDTQLQERGNISDKNILARQNPNEDLEREVNARRLDDNTRHPLRDKDALRKLERGEFTTGSTGRNERKMEINSAIVQRQEKSRRSGEEGERPARRTEYHGEKDVFPGDVVDGDKDVPKNDVGRHRRSSLEDVNGRHPDQNILDRELKNKDESHRPKLDRAKMFKANDGEYYSEDEENRKNWSKVNYKSPDDRKNINADVAGENDDNFNFRRGNTGGDSILPLPVGLINLHLKSLKPTEDSRTRATFLKDSLRVFTEVVKLQSLIEDKIRHLERVEDSEREQERLQELERERLDKDIHEQLERDRLEQLENERLRQEEQELLEKERLQKQNEIDRLERERLEQLERQRQDREKQKVLENERLQKLYEIERLQQERIDLLENDRLERQRMERLEEERIERQRLEDLQGFDRDRQKFYNQKVVNFENIEPKNEIFTSFGDEEESTGEFQAPNMIGIPGPKNASPDQMGRTSTDSEPMTPLSGIGIANGKPSNIDHTDEISSLAGNHDIYETSIGISGGLENQDSDGALKVEIDDTEEKIRKDEITYAENSFSEKIGSNIVSETETTENNAPNAVLKINHTASAFQVDNENPIQKEVDFRSSDKNNSLLNSYNDTAETYPTVTPTFSSYNVSVGSLESATVSQESAPFNLRQIQRQSRNYRAPLLKRNVEDEIFTKQRYVSSESLDASMLDYLTHQYTSGVIDDSIRTFLSAQPISEFKTQHLPVPSPLINDTKIQENSHEILSKTAKFRHIPRRRKSTDFIDTFSDTCQIPSYETEGKFVLAAGQRSELDKLKTQLLVE</sequence>
<accession>A0A8B7NFR7</accession>
<dbReference type="GeneID" id="108669596"/>
<feature type="compositionally biased region" description="Polar residues" evidence="2">
    <location>
        <begin position="218"/>
        <end position="230"/>
    </location>
</feature>
<feature type="compositionally biased region" description="Basic and acidic residues" evidence="2">
    <location>
        <begin position="285"/>
        <end position="363"/>
    </location>
</feature>
<reference evidence="4" key="1">
    <citation type="submission" date="2025-08" db="UniProtKB">
        <authorList>
            <consortium name="RefSeq"/>
        </authorList>
    </citation>
    <scope>IDENTIFICATION</scope>
    <source>
        <tissue evidence="4">Whole organism</tissue>
    </source>
</reference>
<dbReference type="KEGG" id="hazt:108669596"/>
<protein>
    <submittedName>
        <fullName evidence="4">Calponin homology domain-containing protein DDB_G0272472-like</fullName>
    </submittedName>
</protein>
<dbReference type="Proteomes" id="UP000694843">
    <property type="component" value="Unplaced"/>
</dbReference>
<evidence type="ECO:0000313" key="4">
    <source>
        <dbReference type="RefSeq" id="XP_018012463.2"/>
    </source>
</evidence>
<feature type="compositionally biased region" description="Acidic residues" evidence="2">
    <location>
        <begin position="58"/>
        <end position="68"/>
    </location>
</feature>
<dbReference type="RefSeq" id="XP_018012463.2">
    <property type="nucleotide sequence ID" value="XM_018156974.2"/>
</dbReference>
<dbReference type="AlphaFoldDB" id="A0A8B7NFR7"/>
<feature type="compositionally biased region" description="Basic and acidic residues" evidence="2">
    <location>
        <begin position="235"/>
        <end position="263"/>
    </location>
</feature>